<evidence type="ECO:0000256" key="1">
    <source>
        <dbReference type="ARBA" id="ARBA00004442"/>
    </source>
</evidence>
<evidence type="ECO:0000256" key="9">
    <source>
        <dbReference type="SAM" id="SignalP"/>
    </source>
</evidence>
<dbReference type="Gene3D" id="1.20.1600.10">
    <property type="entry name" value="Outer membrane efflux proteins (OEP)"/>
    <property type="match status" value="1"/>
</dbReference>
<dbReference type="Proteomes" id="UP000269157">
    <property type="component" value="Unassembled WGS sequence"/>
</dbReference>
<dbReference type="AlphaFoldDB" id="A0A497V1V3"/>
<dbReference type="GO" id="GO:1990281">
    <property type="term" value="C:efflux pump complex"/>
    <property type="evidence" value="ECO:0007669"/>
    <property type="project" value="TreeGrafter"/>
</dbReference>
<dbReference type="InterPro" id="IPR051906">
    <property type="entry name" value="TolC-like"/>
</dbReference>
<feature type="chain" id="PRO_5019745919" evidence="9">
    <location>
        <begin position="20"/>
        <end position="639"/>
    </location>
</feature>
<evidence type="ECO:0000256" key="5">
    <source>
        <dbReference type="ARBA" id="ARBA00022692"/>
    </source>
</evidence>
<dbReference type="GO" id="GO:0009279">
    <property type="term" value="C:cell outer membrane"/>
    <property type="evidence" value="ECO:0007669"/>
    <property type="project" value="UniProtKB-SubCell"/>
</dbReference>
<keyword evidence="5" id="KW-0812">Transmembrane</keyword>
<evidence type="ECO:0000256" key="4">
    <source>
        <dbReference type="ARBA" id="ARBA00022452"/>
    </source>
</evidence>
<keyword evidence="9" id="KW-0732">Signal</keyword>
<dbReference type="Pfam" id="PF02321">
    <property type="entry name" value="OEP"/>
    <property type="match status" value="1"/>
</dbReference>
<dbReference type="InterPro" id="IPR003423">
    <property type="entry name" value="OMP_efflux"/>
</dbReference>
<evidence type="ECO:0000313" key="10">
    <source>
        <dbReference type="EMBL" id="RLJ36177.1"/>
    </source>
</evidence>
<evidence type="ECO:0000256" key="2">
    <source>
        <dbReference type="ARBA" id="ARBA00007613"/>
    </source>
</evidence>
<dbReference type="SUPFAM" id="SSF56954">
    <property type="entry name" value="Outer membrane efflux proteins (OEP)"/>
    <property type="match status" value="1"/>
</dbReference>
<name>A0A497V1V3_9RHOB</name>
<gene>
    <name evidence="10" type="ORF">BCF46_3951</name>
</gene>
<protein>
    <submittedName>
        <fullName evidence="10">Outer membrane protein TolC</fullName>
    </submittedName>
</protein>
<dbReference type="GO" id="GO:0015288">
    <property type="term" value="F:porin activity"/>
    <property type="evidence" value="ECO:0007669"/>
    <property type="project" value="TreeGrafter"/>
</dbReference>
<evidence type="ECO:0000313" key="11">
    <source>
        <dbReference type="Proteomes" id="UP000269157"/>
    </source>
</evidence>
<comment type="similarity">
    <text evidence="2">Belongs to the outer membrane factor (OMF) (TC 1.B.17) family.</text>
</comment>
<sequence length="639" mass="70083">MAKRILFGLTAILSLGACAETPLFPGRGETPLPRGFSPSVAEEKAANRDGVNLTSEQARARVDEFRVTRDSAKEQWPVDTIGYKSFRNPGHRAVYLRRALGRYALIQAKEKGTGVSLQKVRQVARTSAPGTAGEWWASSIHKTDLSKGERNRSISLPDIVNSTVKNSHQIAAFGDLPAIRGTAIQEARGRFVPEFFAEISRSRENDRASSPAIAAGAARSITDEDEVEFGVRSRLITGGEISVSQRFTSTNTNRTSYIPGEQTDSRTTIALVQPLLRGGGVIHNDAPRRIANMDTTIAVEEFRRQSESHLLETERAYWNLYVARAVFVQKSHLAGHGQRLSNQVRNRVDIDADPILVSRAASLAAQWRADSVRAKAAVDNAEFRLAALVNDPRMGPGNVELLPSSAPNGALRVLGTEDTIEEIFKNRPELQQAILQYEAALLREGVAANESLPELDLVLEASASGGTNGRSLSGAFSDSDNGYGHLVGLKFSVPLGFDERDARYKRRRIETVQQERQVLSVISTILAEVDVSANEYIVATQDLVAQRRAQQAAQRDLNTLRNRWNEGVSGEGIALLSALLSSYQQVQSTEQAVATARATREIAAANLARARGVLLKRWGFKTDIRKDVRNQPTYKLARK</sequence>
<dbReference type="OrthoDB" id="7809646at2"/>
<dbReference type="PANTHER" id="PTHR30026:SF23">
    <property type="entry name" value="TO APRF-PUTATIVE OUTER MEMBRANE EFFLUX PROTEIN OR SECRETED ALKALINE PHOSPHATASE-RELATED"/>
    <property type="match status" value="1"/>
</dbReference>
<dbReference type="PROSITE" id="PS51257">
    <property type="entry name" value="PROKAR_LIPOPROTEIN"/>
    <property type="match status" value="1"/>
</dbReference>
<feature type="signal peptide" evidence="9">
    <location>
        <begin position="1"/>
        <end position="19"/>
    </location>
</feature>
<evidence type="ECO:0000256" key="8">
    <source>
        <dbReference type="SAM" id="MobiDB-lite"/>
    </source>
</evidence>
<keyword evidence="3" id="KW-0813">Transport</keyword>
<comment type="subcellular location">
    <subcellularLocation>
        <location evidence="1">Cell outer membrane</location>
    </subcellularLocation>
</comment>
<keyword evidence="11" id="KW-1185">Reference proteome</keyword>
<accession>A0A497V1V3</accession>
<keyword evidence="7" id="KW-0998">Cell outer membrane</keyword>
<evidence type="ECO:0000256" key="6">
    <source>
        <dbReference type="ARBA" id="ARBA00023136"/>
    </source>
</evidence>
<dbReference type="EMBL" id="RCCE01000011">
    <property type="protein sequence ID" value="RLJ36177.1"/>
    <property type="molecule type" value="Genomic_DNA"/>
</dbReference>
<dbReference type="RefSeq" id="WP_121028405.1">
    <property type="nucleotide sequence ID" value="NZ_RCCE01000011.1"/>
</dbReference>
<evidence type="ECO:0000256" key="3">
    <source>
        <dbReference type="ARBA" id="ARBA00022448"/>
    </source>
</evidence>
<keyword evidence="6" id="KW-0472">Membrane</keyword>
<feature type="region of interest" description="Disordered" evidence="8">
    <location>
        <begin position="29"/>
        <end position="52"/>
    </location>
</feature>
<organism evidence="10 11">
    <name type="scientific">Litoreibacter meonggei</name>
    <dbReference type="NCBI Taxonomy" id="1049199"/>
    <lineage>
        <taxon>Bacteria</taxon>
        <taxon>Pseudomonadati</taxon>
        <taxon>Pseudomonadota</taxon>
        <taxon>Alphaproteobacteria</taxon>
        <taxon>Rhodobacterales</taxon>
        <taxon>Roseobacteraceae</taxon>
        <taxon>Litoreibacter</taxon>
    </lineage>
</organism>
<proteinExistence type="inferred from homology"/>
<evidence type="ECO:0000256" key="7">
    <source>
        <dbReference type="ARBA" id="ARBA00023237"/>
    </source>
</evidence>
<comment type="caution">
    <text evidence="10">The sequence shown here is derived from an EMBL/GenBank/DDBJ whole genome shotgun (WGS) entry which is preliminary data.</text>
</comment>
<keyword evidence="4" id="KW-1134">Transmembrane beta strand</keyword>
<dbReference type="GO" id="GO:0015562">
    <property type="term" value="F:efflux transmembrane transporter activity"/>
    <property type="evidence" value="ECO:0007669"/>
    <property type="project" value="InterPro"/>
</dbReference>
<reference evidence="10 11" key="1">
    <citation type="submission" date="2018-10" db="EMBL/GenBank/DDBJ databases">
        <title>Genomic Encyclopedia of Archaeal and Bacterial Type Strains, Phase II (KMG-II): from individual species to whole genera.</title>
        <authorList>
            <person name="Goeker M."/>
        </authorList>
    </citation>
    <scope>NUCLEOTIDE SEQUENCE [LARGE SCALE GENOMIC DNA]</scope>
    <source>
        <strain evidence="10 11">DSM 29466</strain>
    </source>
</reference>
<dbReference type="PANTHER" id="PTHR30026">
    <property type="entry name" value="OUTER MEMBRANE PROTEIN TOLC"/>
    <property type="match status" value="1"/>
</dbReference>